<evidence type="ECO:0000256" key="1">
    <source>
        <dbReference type="SAM" id="MobiDB-lite"/>
    </source>
</evidence>
<feature type="compositionally biased region" description="Basic and acidic residues" evidence="1">
    <location>
        <begin position="22"/>
        <end position="32"/>
    </location>
</feature>
<proteinExistence type="predicted"/>
<dbReference type="EMBL" id="CP009124">
    <property type="protein sequence ID" value="QNR95631.1"/>
    <property type="molecule type" value="Genomic_DNA"/>
</dbReference>
<gene>
    <name evidence="2" type="ORF">SLIV_23298</name>
</gene>
<feature type="region of interest" description="Disordered" evidence="1">
    <location>
        <begin position="1"/>
        <end position="99"/>
    </location>
</feature>
<dbReference type="Proteomes" id="UP000028682">
    <property type="component" value="Chromosome"/>
</dbReference>
<protein>
    <submittedName>
        <fullName evidence="2">Uncharacterized protein</fullName>
    </submittedName>
</protein>
<accession>A0ABX6TPC3</accession>
<reference evidence="3" key="1">
    <citation type="submission" date="2014-08" db="EMBL/GenBank/DDBJ databases">
        <title>Complete genome sequence of Streptomyces lividans TK24.</title>
        <authorList>
            <consortium name="StrepSynth"/>
            <person name="Ruckert C."/>
            <person name="Fridjonson O.H."/>
            <person name="Lambert C."/>
            <person name="van Wezel G.P."/>
            <person name="Bernaerts K."/>
            <person name="Anne J."/>
            <person name="Economou A."/>
            <person name="Kalinowski J."/>
        </authorList>
    </citation>
    <scope>NUCLEOTIDE SEQUENCE [LARGE SCALE GENOMIC DNA]</scope>
    <source>
        <strain evidence="3">TK24</strain>
    </source>
</reference>
<organism evidence="2 3">
    <name type="scientific">Streptomyces lividans TK24</name>
    <dbReference type="NCBI Taxonomy" id="457428"/>
    <lineage>
        <taxon>Bacteria</taxon>
        <taxon>Bacillati</taxon>
        <taxon>Actinomycetota</taxon>
        <taxon>Actinomycetes</taxon>
        <taxon>Kitasatosporales</taxon>
        <taxon>Streptomycetaceae</taxon>
        <taxon>Streptomyces</taxon>
    </lineage>
</organism>
<evidence type="ECO:0000313" key="3">
    <source>
        <dbReference type="Proteomes" id="UP000028682"/>
    </source>
</evidence>
<sequence>MFACRTPAVRRPWLPSRGPVRQQERYVHERPCPPHLRTGLRNRIGSRPAASGGGADREFVQVRDLGGAGLPRTPVQRRQPGGDRHRAARQGQEPGADRG</sequence>
<name>A0ABX6TPC3_STRLI</name>
<evidence type="ECO:0000313" key="2">
    <source>
        <dbReference type="EMBL" id="QNR95631.1"/>
    </source>
</evidence>
<keyword evidence="3" id="KW-1185">Reference proteome</keyword>